<dbReference type="SUPFAM" id="SSF53448">
    <property type="entry name" value="Nucleotide-diphospho-sugar transferases"/>
    <property type="match status" value="1"/>
</dbReference>
<feature type="domain" description="Glycosyltransferase 2-like" evidence="8">
    <location>
        <begin position="3"/>
        <end position="162"/>
    </location>
</feature>
<comment type="subcellular location">
    <subcellularLocation>
        <location evidence="1">Membrane</location>
        <topology evidence="1">Multi-pass membrane protein</topology>
    </subcellularLocation>
</comment>
<dbReference type="CDD" id="cd04187">
    <property type="entry name" value="DPM1_like_bac"/>
    <property type="match status" value="1"/>
</dbReference>
<keyword evidence="5 7" id="KW-1133">Transmembrane helix</keyword>
<evidence type="ECO:0000256" key="1">
    <source>
        <dbReference type="ARBA" id="ARBA00004141"/>
    </source>
</evidence>
<protein>
    <submittedName>
        <fullName evidence="9">Glycosyltransferase family 2 protein</fullName>
        <ecNumber evidence="9">2.4.-.-</ecNumber>
    </submittedName>
</protein>
<feature type="transmembrane region" description="Helical" evidence="7">
    <location>
        <begin position="224"/>
        <end position="250"/>
    </location>
</feature>
<sequence length="308" mass="34159">MLSVVIPAFNEQEMVPAAAEQIDGILSRAGIPHELIFIDDGSRDATWAEIRAESEHRDTVRGVHFSRNFRKEAAIFAGLQAADGDCVAVIDCDLQHPPEKLVEMYRLWEQGVEVVEGVKTDRGEESLAHRVAAKTFYRLISEATHIDMTRASDFKLLDRKAVNVLLSMREKRAFFRALSSWIGFRTAEVPYEVRERAAGESKWSTWLLIKYALSNITAFTSLPLHLITGCGAASFLAALIVGIVSIVRLAMGRVVTGLTGAVILLLFLSGLIMVGLGIIGYYLGNIYMEIQDRPRFIVSETCGVRKKS</sequence>
<evidence type="ECO:0000256" key="7">
    <source>
        <dbReference type="SAM" id="Phobius"/>
    </source>
</evidence>
<dbReference type="PANTHER" id="PTHR48090:SF1">
    <property type="entry name" value="PROPHAGE BACTOPRENOL GLUCOSYL TRANSFERASE HOMOLOG"/>
    <property type="match status" value="1"/>
</dbReference>
<gene>
    <name evidence="9" type="ORF">WMO66_02040</name>
</gene>
<keyword evidence="4 7" id="KW-0812">Transmembrane</keyword>
<feature type="transmembrane region" description="Helical" evidence="7">
    <location>
        <begin position="262"/>
        <end position="283"/>
    </location>
</feature>
<dbReference type="GO" id="GO:0016757">
    <property type="term" value="F:glycosyltransferase activity"/>
    <property type="evidence" value="ECO:0007669"/>
    <property type="project" value="UniProtKB-KW"/>
</dbReference>
<organism evidence="9 10">
    <name type="scientific">Faecousia intestinalis</name>
    <dbReference type="NCBI Taxonomy" id="3133167"/>
    <lineage>
        <taxon>Bacteria</taxon>
        <taxon>Bacillati</taxon>
        <taxon>Bacillota</taxon>
        <taxon>Clostridia</taxon>
        <taxon>Eubacteriales</taxon>
        <taxon>Oscillospiraceae</taxon>
        <taxon>Faecousia</taxon>
    </lineage>
</organism>
<dbReference type="InterPro" id="IPR001173">
    <property type="entry name" value="Glyco_trans_2-like"/>
</dbReference>
<reference evidence="9 10" key="1">
    <citation type="submission" date="2024-03" db="EMBL/GenBank/DDBJ databases">
        <title>Human intestinal bacterial collection.</title>
        <authorList>
            <person name="Pauvert C."/>
            <person name="Hitch T.C.A."/>
            <person name="Clavel T."/>
        </authorList>
    </citation>
    <scope>NUCLEOTIDE SEQUENCE [LARGE SCALE GENOMIC DNA]</scope>
    <source>
        <strain evidence="9 10">CLA-AA-H192</strain>
    </source>
</reference>
<keyword evidence="2 9" id="KW-0328">Glycosyltransferase</keyword>
<evidence type="ECO:0000259" key="8">
    <source>
        <dbReference type="Pfam" id="PF00535"/>
    </source>
</evidence>
<dbReference type="InterPro" id="IPR029044">
    <property type="entry name" value="Nucleotide-diphossugar_trans"/>
</dbReference>
<keyword evidence="10" id="KW-1185">Reference proteome</keyword>
<keyword evidence="6 7" id="KW-0472">Membrane</keyword>
<dbReference type="EC" id="2.4.-.-" evidence="9"/>
<comment type="caution">
    <text evidence="9">The sequence shown here is derived from an EMBL/GenBank/DDBJ whole genome shotgun (WGS) entry which is preliminary data.</text>
</comment>
<dbReference type="Gene3D" id="3.90.550.10">
    <property type="entry name" value="Spore Coat Polysaccharide Biosynthesis Protein SpsA, Chain A"/>
    <property type="match status" value="1"/>
</dbReference>
<dbReference type="RefSeq" id="WP_349134748.1">
    <property type="nucleotide sequence ID" value="NZ_JBBMFF010000112.1"/>
</dbReference>
<name>A0ABV1G3P7_9FIRM</name>
<dbReference type="InterPro" id="IPR050256">
    <property type="entry name" value="Glycosyltransferase_2"/>
</dbReference>
<evidence type="ECO:0000256" key="6">
    <source>
        <dbReference type="ARBA" id="ARBA00023136"/>
    </source>
</evidence>
<evidence type="ECO:0000256" key="5">
    <source>
        <dbReference type="ARBA" id="ARBA00022989"/>
    </source>
</evidence>
<dbReference type="PANTHER" id="PTHR48090">
    <property type="entry name" value="UNDECAPRENYL-PHOSPHATE 4-DEOXY-4-FORMAMIDO-L-ARABINOSE TRANSFERASE-RELATED"/>
    <property type="match status" value="1"/>
</dbReference>
<keyword evidence="3 9" id="KW-0808">Transferase</keyword>
<evidence type="ECO:0000313" key="9">
    <source>
        <dbReference type="EMBL" id="MEQ2510041.1"/>
    </source>
</evidence>
<evidence type="ECO:0000256" key="3">
    <source>
        <dbReference type="ARBA" id="ARBA00022679"/>
    </source>
</evidence>
<dbReference type="EMBL" id="JBBMFF010000112">
    <property type="protein sequence ID" value="MEQ2510041.1"/>
    <property type="molecule type" value="Genomic_DNA"/>
</dbReference>
<proteinExistence type="predicted"/>
<accession>A0ABV1G3P7</accession>
<evidence type="ECO:0000313" key="10">
    <source>
        <dbReference type="Proteomes" id="UP001491552"/>
    </source>
</evidence>
<dbReference type="Proteomes" id="UP001491552">
    <property type="component" value="Unassembled WGS sequence"/>
</dbReference>
<evidence type="ECO:0000256" key="4">
    <source>
        <dbReference type="ARBA" id="ARBA00022692"/>
    </source>
</evidence>
<evidence type="ECO:0000256" key="2">
    <source>
        <dbReference type="ARBA" id="ARBA00022676"/>
    </source>
</evidence>
<dbReference type="Pfam" id="PF00535">
    <property type="entry name" value="Glycos_transf_2"/>
    <property type="match status" value="1"/>
</dbReference>